<dbReference type="OMA" id="DMYNDDQ"/>
<proteinExistence type="predicted"/>
<gene>
    <name evidence="3" type="ORF">SORBI_3010G024300</name>
</gene>
<dbReference type="InterPro" id="IPR022059">
    <property type="entry name" value="DUF3615"/>
</dbReference>
<sequence>MCMELMTQSVHWSDKLLVSVAESASALTLQEPEVSSSEVLLDFVSSEEFDSDDSTDEEESVDDLSLGPKILIRDPPKWYQVYFIRTDRSGLFHMYPDLGGPFQSLDEVDCAISHHLAELQSRSVLKEPETHSTVDRLIHERNYYPDGTPKRGPKSRNRTNPNEEQHYLVQALLDQYNDSKNLFGNLALELKSLLRHKLIYGKKKLYYHFNFTTKAGNLFFAEVSQIEGEGAWKATCCCMIDSNENGQCNTCRNDGCPDMKHPNNTGAYTAGRLNGYFQYGEGELSESDDDDVEAETVRLRVLLKDLDDPDAMERIYLRAVQRLRSSGSDAQV</sequence>
<dbReference type="Gramene" id="EER87796">
    <property type="protein sequence ID" value="EER87796"/>
    <property type="gene ID" value="SORBI_3010G024300"/>
</dbReference>
<reference evidence="3 4" key="1">
    <citation type="journal article" date="2009" name="Nature">
        <title>The Sorghum bicolor genome and the diversification of grasses.</title>
        <authorList>
            <person name="Paterson A.H."/>
            <person name="Bowers J.E."/>
            <person name="Bruggmann R."/>
            <person name="Dubchak I."/>
            <person name="Grimwood J."/>
            <person name="Gundlach H."/>
            <person name="Haberer G."/>
            <person name="Hellsten U."/>
            <person name="Mitros T."/>
            <person name="Poliakov A."/>
            <person name="Schmutz J."/>
            <person name="Spannagl M."/>
            <person name="Tang H."/>
            <person name="Wang X."/>
            <person name="Wicker T."/>
            <person name="Bharti A.K."/>
            <person name="Chapman J."/>
            <person name="Feltus F.A."/>
            <person name="Gowik U."/>
            <person name="Grigoriev I.V."/>
            <person name="Lyons E."/>
            <person name="Maher C.A."/>
            <person name="Martis M."/>
            <person name="Narechania A."/>
            <person name="Otillar R.P."/>
            <person name="Penning B.W."/>
            <person name="Salamov A.A."/>
            <person name="Wang Y."/>
            <person name="Zhang L."/>
            <person name="Carpita N.C."/>
            <person name="Freeling M."/>
            <person name="Gingle A.R."/>
            <person name="Hash C.T."/>
            <person name="Keller B."/>
            <person name="Klein P."/>
            <person name="Kresovich S."/>
            <person name="McCann M.C."/>
            <person name="Ming R."/>
            <person name="Peterson D.G."/>
            <person name="Mehboob-ur-Rahman"/>
            <person name="Ware D."/>
            <person name="Westhoff P."/>
            <person name="Mayer K.F."/>
            <person name="Messing J."/>
            <person name="Rokhsar D.S."/>
        </authorList>
    </citation>
    <scope>NUCLEOTIDE SEQUENCE [LARGE SCALE GENOMIC DNA]</scope>
    <source>
        <strain evidence="4">cv. BTx623</strain>
    </source>
</reference>
<dbReference type="OrthoDB" id="681562at2759"/>
<reference evidence="4" key="2">
    <citation type="journal article" date="2018" name="Plant J.">
        <title>The Sorghum bicolor reference genome: improved assembly, gene annotations, a transcriptome atlas, and signatures of genome organization.</title>
        <authorList>
            <person name="McCormick R.F."/>
            <person name="Truong S.K."/>
            <person name="Sreedasyam A."/>
            <person name="Jenkins J."/>
            <person name="Shu S."/>
            <person name="Sims D."/>
            <person name="Kennedy M."/>
            <person name="Amirebrahimi M."/>
            <person name="Weers B.D."/>
            <person name="McKinley B."/>
            <person name="Mattison A."/>
            <person name="Morishige D.T."/>
            <person name="Grimwood J."/>
            <person name="Schmutz J."/>
            <person name="Mullet J.E."/>
        </authorList>
    </citation>
    <scope>NUCLEOTIDE SEQUENCE [LARGE SCALE GENOMIC DNA]</scope>
    <source>
        <strain evidence="4">cv. BTx623</strain>
    </source>
</reference>
<dbReference type="KEGG" id="sbi:8068401"/>
<keyword evidence="4" id="KW-1185">Reference proteome</keyword>
<dbReference type="HOGENOM" id="CLU_1201634_0_0_1"/>
<accession>C5Z3E3</accession>
<dbReference type="Pfam" id="PF12274">
    <property type="entry name" value="DUF3615"/>
    <property type="match status" value="1"/>
</dbReference>
<organism evidence="3 4">
    <name type="scientific">Sorghum bicolor</name>
    <name type="common">Sorghum</name>
    <name type="synonym">Sorghum vulgare</name>
    <dbReference type="NCBI Taxonomy" id="4558"/>
    <lineage>
        <taxon>Eukaryota</taxon>
        <taxon>Viridiplantae</taxon>
        <taxon>Streptophyta</taxon>
        <taxon>Embryophyta</taxon>
        <taxon>Tracheophyta</taxon>
        <taxon>Spermatophyta</taxon>
        <taxon>Magnoliopsida</taxon>
        <taxon>Liliopsida</taxon>
        <taxon>Poales</taxon>
        <taxon>Poaceae</taxon>
        <taxon>PACMAD clade</taxon>
        <taxon>Panicoideae</taxon>
        <taxon>Andropogonodae</taxon>
        <taxon>Andropogoneae</taxon>
        <taxon>Sorghinae</taxon>
        <taxon>Sorghum</taxon>
    </lineage>
</organism>
<dbReference type="PANTHER" id="PTHR33326">
    <property type="entry name" value="OS05G0543800 PROTEIN"/>
    <property type="match status" value="1"/>
</dbReference>
<dbReference type="Proteomes" id="UP000000768">
    <property type="component" value="Chromosome 10"/>
</dbReference>
<evidence type="ECO:0000313" key="4">
    <source>
        <dbReference type="Proteomes" id="UP000000768"/>
    </source>
</evidence>
<evidence type="ECO:0000313" key="3">
    <source>
        <dbReference type="EMBL" id="EER87796.2"/>
    </source>
</evidence>
<feature type="region of interest" description="Disordered" evidence="1">
    <location>
        <begin position="127"/>
        <end position="161"/>
    </location>
</feature>
<feature type="compositionally biased region" description="Basic and acidic residues" evidence="1">
    <location>
        <begin position="127"/>
        <end position="143"/>
    </location>
</feature>
<evidence type="ECO:0000256" key="1">
    <source>
        <dbReference type="SAM" id="MobiDB-lite"/>
    </source>
</evidence>
<dbReference type="AlphaFoldDB" id="C5Z3E3"/>
<dbReference type="EMBL" id="CM000769">
    <property type="protein sequence ID" value="EER87796.2"/>
    <property type="molecule type" value="Genomic_DNA"/>
</dbReference>
<evidence type="ECO:0000259" key="2">
    <source>
        <dbReference type="Pfam" id="PF12274"/>
    </source>
</evidence>
<dbReference type="PANTHER" id="PTHR33326:SF16">
    <property type="match status" value="1"/>
</dbReference>
<dbReference type="ExpressionAtlas" id="C5Z3E3">
    <property type="expression patterns" value="baseline and differential"/>
</dbReference>
<name>C5Z3E3_SORBI</name>
<protein>
    <recommendedName>
        <fullName evidence="2">DUF3615 domain-containing protein</fullName>
    </recommendedName>
</protein>
<feature type="domain" description="DUF3615" evidence="2">
    <location>
        <begin position="169"/>
        <end position="262"/>
    </location>
</feature>